<comment type="caution">
    <text evidence="2">The sequence shown here is derived from an EMBL/GenBank/DDBJ whole genome shotgun (WGS) entry which is preliminary data.</text>
</comment>
<evidence type="ECO:0000313" key="3">
    <source>
        <dbReference type="Proteomes" id="UP000626092"/>
    </source>
</evidence>
<gene>
    <name evidence="2" type="ORF">RHSIM_Rhsim01G0256100</name>
</gene>
<evidence type="ECO:0000313" key="2">
    <source>
        <dbReference type="EMBL" id="KAF7153873.1"/>
    </source>
</evidence>
<dbReference type="OrthoDB" id="1927263at2759"/>
<feature type="region of interest" description="Disordered" evidence="1">
    <location>
        <begin position="1"/>
        <end position="40"/>
    </location>
</feature>
<keyword evidence="3" id="KW-1185">Reference proteome</keyword>
<dbReference type="EMBL" id="WJXA01000001">
    <property type="protein sequence ID" value="KAF7153873.1"/>
    <property type="molecule type" value="Genomic_DNA"/>
</dbReference>
<evidence type="ECO:0000256" key="1">
    <source>
        <dbReference type="SAM" id="MobiDB-lite"/>
    </source>
</evidence>
<name>A0A834HIJ1_RHOSS</name>
<organism evidence="2 3">
    <name type="scientific">Rhododendron simsii</name>
    <name type="common">Sims's rhododendron</name>
    <dbReference type="NCBI Taxonomy" id="118357"/>
    <lineage>
        <taxon>Eukaryota</taxon>
        <taxon>Viridiplantae</taxon>
        <taxon>Streptophyta</taxon>
        <taxon>Embryophyta</taxon>
        <taxon>Tracheophyta</taxon>
        <taxon>Spermatophyta</taxon>
        <taxon>Magnoliopsida</taxon>
        <taxon>eudicotyledons</taxon>
        <taxon>Gunneridae</taxon>
        <taxon>Pentapetalae</taxon>
        <taxon>asterids</taxon>
        <taxon>Ericales</taxon>
        <taxon>Ericaceae</taxon>
        <taxon>Ericoideae</taxon>
        <taxon>Rhodoreae</taxon>
        <taxon>Rhododendron</taxon>
    </lineage>
</organism>
<dbReference type="AlphaFoldDB" id="A0A834HIJ1"/>
<accession>A0A834HIJ1</accession>
<proteinExistence type="predicted"/>
<dbReference type="Proteomes" id="UP000626092">
    <property type="component" value="Unassembled WGS sequence"/>
</dbReference>
<feature type="compositionally biased region" description="Basic and acidic residues" evidence="1">
    <location>
        <begin position="20"/>
        <end position="30"/>
    </location>
</feature>
<sequence>MMYQNHNVEDTSKPQTDINTRPEEIMAEAKRKPRKHKRSRDEKIMLENSSTIEVNKEQQMFAKLRNNAELLIATLNGNLDESADFVLADLKNVEATHTAFTRRQGDKVIACLANLAGTLDQLCDLVQGSVCNLFDQGSTRTVQVISGRVCVSPSLVAVTAEWVVLLSHLGCGGLLSSLGAELTEFSD</sequence>
<reference evidence="2" key="1">
    <citation type="submission" date="2019-11" db="EMBL/GenBank/DDBJ databases">
        <authorList>
            <person name="Liu Y."/>
            <person name="Hou J."/>
            <person name="Li T.-Q."/>
            <person name="Guan C.-H."/>
            <person name="Wu X."/>
            <person name="Wu H.-Z."/>
            <person name="Ling F."/>
            <person name="Zhang R."/>
            <person name="Shi X.-G."/>
            <person name="Ren J.-P."/>
            <person name="Chen E.-F."/>
            <person name="Sun J.-M."/>
        </authorList>
    </citation>
    <scope>NUCLEOTIDE SEQUENCE</scope>
    <source>
        <strain evidence="2">Adult_tree_wgs_1</strain>
        <tissue evidence="2">Leaves</tissue>
    </source>
</reference>
<protein>
    <submittedName>
        <fullName evidence="2">Uncharacterized protein</fullName>
    </submittedName>
</protein>